<name>A0A2T7UMT2_9RHOB</name>
<feature type="domain" description="HTH marR-type" evidence="1">
    <location>
        <begin position="16"/>
        <end position="151"/>
    </location>
</feature>
<keyword evidence="3" id="KW-1185">Reference proteome</keyword>
<dbReference type="InterPro" id="IPR036390">
    <property type="entry name" value="WH_DNA-bd_sf"/>
</dbReference>
<dbReference type="SUPFAM" id="SSF46785">
    <property type="entry name" value="Winged helix' DNA-binding domain"/>
    <property type="match status" value="1"/>
</dbReference>
<reference evidence="2 3" key="1">
    <citation type="journal article" date="2011" name="Syst. Appl. Microbiol.">
        <title>Defluviimonas denitrificans gen. nov., sp. nov., and Pararhodobacter aggregans gen. nov., sp. nov., non-phototrophic Rhodobacteraceae from the biofilter of a marine aquaculture.</title>
        <authorList>
            <person name="Foesel B.U."/>
            <person name="Drake H.L."/>
            <person name="Schramm A."/>
        </authorList>
    </citation>
    <scope>NUCLEOTIDE SEQUENCE [LARGE SCALE GENOMIC DNA]</scope>
    <source>
        <strain evidence="2 3">D1-19</strain>
    </source>
</reference>
<dbReference type="AlphaFoldDB" id="A0A2T7UMT2"/>
<organism evidence="2 3">
    <name type="scientific">Pararhodobacter aggregans</name>
    <dbReference type="NCBI Taxonomy" id="404875"/>
    <lineage>
        <taxon>Bacteria</taxon>
        <taxon>Pseudomonadati</taxon>
        <taxon>Pseudomonadota</taxon>
        <taxon>Alphaproteobacteria</taxon>
        <taxon>Rhodobacterales</taxon>
        <taxon>Paracoccaceae</taxon>
        <taxon>Pararhodobacter</taxon>
    </lineage>
</organism>
<dbReference type="PANTHER" id="PTHR33164:SF57">
    <property type="entry name" value="MARR-FAMILY TRANSCRIPTIONAL REGULATOR"/>
    <property type="match status" value="1"/>
</dbReference>
<proteinExistence type="predicted"/>
<dbReference type="PANTHER" id="PTHR33164">
    <property type="entry name" value="TRANSCRIPTIONAL REGULATOR, MARR FAMILY"/>
    <property type="match status" value="1"/>
</dbReference>
<dbReference type="Pfam" id="PF12802">
    <property type="entry name" value="MarR_2"/>
    <property type="match status" value="1"/>
</dbReference>
<dbReference type="PROSITE" id="PS50995">
    <property type="entry name" value="HTH_MARR_2"/>
    <property type="match status" value="1"/>
</dbReference>
<protein>
    <submittedName>
        <fullName evidence="2">Transcriptional regulator</fullName>
    </submittedName>
</protein>
<dbReference type="Gene3D" id="1.10.10.10">
    <property type="entry name" value="Winged helix-like DNA-binding domain superfamily/Winged helix DNA-binding domain"/>
    <property type="match status" value="1"/>
</dbReference>
<evidence type="ECO:0000259" key="1">
    <source>
        <dbReference type="PROSITE" id="PS50995"/>
    </source>
</evidence>
<dbReference type="PRINTS" id="PR00598">
    <property type="entry name" value="HTHMARR"/>
</dbReference>
<gene>
    <name evidence="2" type="ORF">DDE23_19090</name>
</gene>
<evidence type="ECO:0000313" key="2">
    <source>
        <dbReference type="EMBL" id="PVE45921.1"/>
    </source>
</evidence>
<comment type="caution">
    <text evidence="2">The sequence shown here is derived from an EMBL/GenBank/DDBJ whole genome shotgun (WGS) entry which is preliminary data.</text>
</comment>
<sequence>MKQDIDQSGSLTADLQNRLAFRLYQCANQLNKTGTRWLDRHDVTTQQWAVLGALVRERWVNGIAVRDLAKLLMVSRQNLTGVLSRLEARGWIERVVDVNDNRSRLIKLTPVGWQRWADMQEDIASFYKESMGNLSNNDMIHMLHYLDILRENFRAIDEAQGGEE</sequence>
<dbReference type="OrthoDB" id="511972at2"/>
<dbReference type="RefSeq" id="WP_107754623.1">
    <property type="nucleotide sequence ID" value="NZ_QBKF01000015.1"/>
</dbReference>
<accession>A0A2T7UMT2</accession>
<dbReference type="InterPro" id="IPR036388">
    <property type="entry name" value="WH-like_DNA-bd_sf"/>
</dbReference>
<dbReference type="GO" id="GO:0006950">
    <property type="term" value="P:response to stress"/>
    <property type="evidence" value="ECO:0007669"/>
    <property type="project" value="TreeGrafter"/>
</dbReference>
<dbReference type="InterPro" id="IPR000835">
    <property type="entry name" value="HTH_MarR-typ"/>
</dbReference>
<dbReference type="InterPro" id="IPR039422">
    <property type="entry name" value="MarR/SlyA-like"/>
</dbReference>
<evidence type="ECO:0000313" key="3">
    <source>
        <dbReference type="Proteomes" id="UP000244810"/>
    </source>
</evidence>
<dbReference type="SMART" id="SM00347">
    <property type="entry name" value="HTH_MARR"/>
    <property type="match status" value="1"/>
</dbReference>
<dbReference type="Proteomes" id="UP000244810">
    <property type="component" value="Unassembled WGS sequence"/>
</dbReference>
<dbReference type="GO" id="GO:0003700">
    <property type="term" value="F:DNA-binding transcription factor activity"/>
    <property type="evidence" value="ECO:0007669"/>
    <property type="project" value="InterPro"/>
</dbReference>
<dbReference type="EMBL" id="QDDR01000011">
    <property type="protein sequence ID" value="PVE45921.1"/>
    <property type="molecule type" value="Genomic_DNA"/>
</dbReference>